<sequence length="1835" mass="206148">MAPSGGTQSFGHKLPQFFQGGYKTITELATEQGAIAIREMVDERVMYCHTDRDRIGLWRTLARSAILEVHTGTIYNVVLGSNASRLDVLFNFLIDLAMRWEMEPRLVHDDEPKCEFLEICTQILTKAIDSNTKNLANEVIPQIVSRMQESIESLGDNRNFWSLQATKHLEYIQRRLGAAKQVGSAPRPPALEHATFSLRRDLPGKLSPDGPRHDNDSDDITEIRILPTMSEIVSDRTEYRPVHDLTQLHLPGIQGLIDRHFRLLREDMVGPLKEYVNEELQVLEAAESDQRVVPKQKNGIRTHSYTVVEISNATCTRRGGLEFHLKIEQPLAASKLSNEAREDWWDMSRRLEIGALVCFLQRGTAVFCVVSESTMRPNPTRKFSKSKEQVTEKRNLYSSKDFAYVSLNLAEPTDAVLGLMLRTLLLNRSSQRSLVEFPGVLLPSFKHTLSALQSIFKSLDLPFTELLAPSIDRLADDTIPPPLYAAKPRFAYNLKCLTSDGTDFLFSPRDEPNPQELCHRSSLDLGQATALLNALRRSLALIQGPPGTGKSYTGEALINVLLANKKKAKTGPIICVCYTNHALDQLLEHLWDGGVKQIIRIGSRSKSSILADLNLRTVGKDADRTRSEKKSSWQTATTLAQAEAGMKSYFMGVRSATIAQRVKDNIKTRAPQLHDAIFGAEEDGWTKVTRKDEHALLLHWISAGSMSESSPRDIDVLHEEDPETLSHNERAFLCANWGKEVVSNLEEGLISLHDDYQEAKRGYGAAVREVDLRVLQEADIVGVTTTGLAKNLDLLRHLDSKVLICEEAGEVLESHVLTALLPSIEHAILIGDHLQLRPQIVNYELSAANPRGEKYSLDVSLFERLVQPARPTDVRLPFDTLEVQRRMHPSISNLIRSTLYSSLRDAENVKCYPEVVGMRKRLFWFDHNEPESGSDPNHPTSTSRTNNFEVEMVCALVSHLVRQGVYGRDDIAVLTPYLGQLQKLKRKLQHSFEVVVDDRDLKEMQDEGMDTTPQVYKQALGRCLRLATVDNFQGEEAQVVVISLVRSNQDRQCGFLKTKNRINVLLSRAKHGMYIFGNSETYGTVEMWSDVIAMLKQNGNFGTKLPLQCPRHKAKSIEISDPDEFVRLSPEAGCNAQCSLLLDCGHACLSKCHAAPLHRVAKCLAPCPRLKKTCGHSCPKLCGEPCEEICSTILEGKEFALPCGHSLTSPRCWQTKKLEAVKCHELVEKTVPGCNHRIKAACCEDITNASICPAQCGEPLPCGHACRGACKICKTRIDGEVKREIHGPCTSICGRKYDTCKHRCIRICHPGESCPPCILPCEVECPHSRCFKKCFEPCNPCEEMSCASSCPHSKCTMPCAAPCNWIPCSKRCDKLLRCGHQCPSLCGELCPDEEFCQTCASPEVKATLADMRRTRRQYCDINLDAEPCVFMRCGHFMTVSSMDDQLGMSDYYEIANDGAIVAMKTSPKPFSGDSFKACPRCRGSLRDIGRYGRVVRQAVLDESTRHFVRWYHAQWAELEQRVVAEQRRLDYAEEPVQLLQLVAKPGDLHIGGAPVEQLIAMNDWIGGDRYLPIIRLYSAISDYLYRVQLEEGSHQRAHGHVQHVGEANKKIGRDLARLQTRGQLLARIVRFRCYLTALEDFLHLRYRAKKCLTVMTFNLDAAVDECELIIMLARFAKYASQEIEGRVFYAKIVAMARLANDTVRAAGAEQANMATDSDIFDDRVLPDSVIKAKVHLFQAELLIHRYMSEAKAWAEFEVVVNMLYDRFYYYGQRRKTKRDVWSATAESFADTARLWHTCMEGHPFTVAADYESPVGAIKCPECLAVAESEPEGVVW</sequence>
<comment type="caution">
    <text evidence="1">The sequence shown here is derived from an EMBL/GenBank/DDBJ whole genome shotgun (WGS) entry which is preliminary data.</text>
</comment>
<accession>A0ACB9YIW9</accession>
<gene>
    <name evidence="1" type="ORF">F4820DRAFT_462752</name>
</gene>
<keyword evidence="2" id="KW-1185">Reference proteome</keyword>
<keyword evidence="1" id="KW-0378">Hydrolase</keyword>
<evidence type="ECO:0000313" key="2">
    <source>
        <dbReference type="Proteomes" id="UP001497700"/>
    </source>
</evidence>
<proteinExistence type="predicted"/>
<name>A0ACB9YIW9_9PEZI</name>
<evidence type="ECO:0000313" key="1">
    <source>
        <dbReference type="EMBL" id="KAI4859112.1"/>
    </source>
</evidence>
<protein>
    <submittedName>
        <fullName evidence="1">P-loop containing nucleoside triphosphate hydrolase protein</fullName>
    </submittedName>
</protein>
<dbReference type="Proteomes" id="UP001497700">
    <property type="component" value="Unassembled WGS sequence"/>
</dbReference>
<dbReference type="EMBL" id="MU393656">
    <property type="protein sequence ID" value="KAI4859112.1"/>
    <property type="molecule type" value="Genomic_DNA"/>
</dbReference>
<organism evidence="1 2">
    <name type="scientific">Hypoxylon rubiginosum</name>
    <dbReference type="NCBI Taxonomy" id="110542"/>
    <lineage>
        <taxon>Eukaryota</taxon>
        <taxon>Fungi</taxon>
        <taxon>Dikarya</taxon>
        <taxon>Ascomycota</taxon>
        <taxon>Pezizomycotina</taxon>
        <taxon>Sordariomycetes</taxon>
        <taxon>Xylariomycetidae</taxon>
        <taxon>Xylariales</taxon>
        <taxon>Hypoxylaceae</taxon>
        <taxon>Hypoxylon</taxon>
    </lineage>
</organism>
<reference evidence="1 2" key="1">
    <citation type="journal article" date="2022" name="New Phytol.">
        <title>Ecological generalism drives hyperdiversity of secondary metabolite gene clusters in xylarialean endophytes.</title>
        <authorList>
            <person name="Franco M.E.E."/>
            <person name="Wisecaver J.H."/>
            <person name="Arnold A.E."/>
            <person name="Ju Y.M."/>
            <person name="Slot J.C."/>
            <person name="Ahrendt S."/>
            <person name="Moore L.P."/>
            <person name="Eastman K.E."/>
            <person name="Scott K."/>
            <person name="Konkel Z."/>
            <person name="Mondo S.J."/>
            <person name="Kuo A."/>
            <person name="Hayes R.D."/>
            <person name="Haridas S."/>
            <person name="Andreopoulos B."/>
            <person name="Riley R."/>
            <person name="LaButti K."/>
            <person name="Pangilinan J."/>
            <person name="Lipzen A."/>
            <person name="Amirebrahimi M."/>
            <person name="Yan J."/>
            <person name="Adam C."/>
            <person name="Keymanesh K."/>
            <person name="Ng V."/>
            <person name="Louie K."/>
            <person name="Northen T."/>
            <person name="Drula E."/>
            <person name="Henrissat B."/>
            <person name="Hsieh H.M."/>
            <person name="Youens-Clark K."/>
            <person name="Lutzoni F."/>
            <person name="Miadlikowska J."/>
            <person name="Eastwood D.C."/>
            <person name="Hamelin R.C."/>
            <person name="Grigoriev I.V."/>
            <person name="U'Ren J.M."/>
        </authorList>
    </citation>
    <scope>NUCLEOTIDE SEQUENCE [LARGE SCALE GENOMIC DNA]</scope>
    <source>
        <strain evidence="1 2">CBS 119005</strain>
    </source>
</reference>